<keyword evidence="2 3" id="KW-1015">Disulfide bond</keyword>
<feature type="chain" id="PRO_5035437439" evidence="5">
    <location>
        <begin position="22"/>
        <end position="574"/>
    </location>
</feature>
<dbReference type="CDD" id="cd00108">
    <property type="entry name" value="KR"/>
    <property type="match status" value="1"/>
</dbReference>
<feature type="region of interest" description="Disordered" evidence="4">
    <location>
        <begin position="45"/>
        <end position="67"/>
    </location>
</feature>
<dbReference type="Gene3D" id="2.40.20.10">
    <property type="entry name" value="Plasminogen Kringle 4"/>
    <property type="match status" value="1"/>
</dbReference>
<proteinExistence type="predicted"/>
<dbReference type="InterPro" id="IPR013806">
    <property type="entry name" value="Kringle-like"/>
</dbReference>
<dbReference type="PROSITE" id="PS00021">
    <property type="entry name" value="KRINGLE_1"/>
    <property type="match status" value="1"/>
</dbReference>
<reference evidence="7" key="1">
    <citation type="submission" date="2022-01" db="EMBL/GenBank/DDBJ databases">
        <authorList>
            <person name="Braso-Vives M."/>
        </authorList>
    </citation>
    <scope>NUCLEOTIDE SEQUENCE</scope>
</reference>
<sequence>MPDLWTAFVVLLFFVVGQSSGDCQAGDGSYRGTVSVTRTNKTCQRWDSQTPHSHNKTPANHPSSGLEQNYCRNPDGERGVWCYTTDPGTRWEYCDVPVCAAIENRGYASLGCWKDESDRAIPILEGTDPRLDGQYRERDNAIEKCFEVALSRGFPVFSVQHGGQCFGSADGLNTYNKHGPSSDCEGDGEGGAWANEVYQIIGGYRSLGCWTDSADRAIATLEGTDPRLDGTYQERSDPVEKCYQVALSRGFTVFAVQNGGWCAGSDSGRQNYNKYGPSTACAADGEGGPWANEVYEILGGCLNRSTDDQYLYRWDLAAIRDSSPFIFGVQANNDVHVALSSQNYNLDDMYEIVIGGWNNTKSAIRRSKGGTDRAFNTTPGILSSTETRGFWIAWTVDGSISVGRQEETRPFLQWTDPDPLEVAYAGYTTGWGSTGEWRFCPSVLQRREPEQPSSSGGGLTGFHIAGIVVGSCVFMNICLHGRRGQNNNNNNNTTPAPSQNQQNTDVQSTAVSLQDIDAGVDNAGAVFDDPPSYPEVSTVVVQVEPAASEDPPSYAHASSQDPPPPSYEDALNMT</sequence>
<keyword evidence="8" id="KW-1185">Reference proteome</keyword>
<dbReference type="OrthoDB" id="5949754at2759"/>
<feature type="region of interest" description="Disordered" evidence="4">
    <location>
        <begin position="486"/>
        <end position="509"/>
    </location>
</feature>
<dbReference type="InterPro" id="IPR000001">
    <property type="entry name" value="Kringle"/>
</dbReference>
<dbReference type="Proteomes" id="UP000838412">
    <property type="component" value="Chromosome 14"/>
</dbReference>
<comment type="caution">
    <text evidence="3">Lacks conserved residue(s) required for the propagation of feature annotation.</text>
</comment>
<evidence type="ECO:0000256" key="5">
    <source>
        <dbReference type="SAM" id="SignalP"/>
    </source>
</evidence>
<dbReference type="PANTHER" id="PTHR36695">
    <property type="entry name" value="AGAP008648-PA"/>
    <property type="match status" value="1"/>
</dbReference>
<name>A0A8J9Z0X9_BRALA</name>
<dbReference type="FunFam" id="2.40.20.10:FF:000025">
    <property type="entry name" value="Plasminogen"/>
    <property type="match status" value="1"/>
</dbReference>
<dbReference type="PRINTS" id="PR00018">
    <property type="entry name" value="KRINGLE"/>
</dbReference>
<dbReference type="InterPro" id="IPR018056">
    <property type="entry name" value="Kringle_CS"/>
</dbReference>
<feature type="disulfide bond" evidence="3">
    <location>
        <begin position="71"/>
        <end position="94"/>
    </location>
</feature>
<dbReference type="Pfam" id="PF12248">
    <property type="entry name" value="Methyltransf_FA"/>
    <property type="match status" value="1"/>
</dbReference>
<feature type="domain" description="Kringle" evidence="6">
    <location>
        <begin position="22"/>
        <end position="99"/>
    </location>
</feature>
<evidence type="ECO:0000313" key="8">
    <source>
        <dbReference type="Proteomes" id="UP000838412"/>
    </source>
</evidence>
<feature type="signal peptide" evidence="5">
    <location>
        <begin position="1"/>
        <end position="21"/>
    </location>
</feature>
<evidence type="ECO:0000256" key="3">
    <source>
        <dbReference type="PROSITE-ProRule" id="PRU00121"/>
    </source>
</evidence>
<protein>
    <submittedName>
        <fullName evidence="7">LPA protein</fullName>
    </submittedName>
</protein>
<keyword evidence="5" id="KW-0732">Signal</keyword>
<evidence type="ECO:0000259" key="6">
    <source>
        <dbReference type="PROSITE" id="PS50070"/>
    </source>
</evidence>
<dbReference type="EMBL" id="OV696699">
    <property type="protein sequence ID" value="CAH1245160.1"/>
    <property type="molecule type" value="Genomic_DNA"/>
</dbReference>
<keyword evidence="1 3" id="KW-0420">Kringle</keyword>
<feature type="compositionally biased region" description="Low complexity" evidence="4">
    <location>
        <begin position="486"/>
        <end position="504"/>
    </location>
</feature>
<evidence type="ECO:0000256" key="1">
    <source>
        <dbReference type="ARBA" id="ARBA00022572"/>
    </source>
</evidence>
<dbReference type="InterPro" id="IPR022041">
    <property type="entry name" value="Methyltransf_FA"/>
</dbReference>
<dbReference type="SMART" id="SM00130">
    <property type="entry name" value="KR"/>
    <property type="match status" value="1"/>
</dbReference>
<dbReference type="AlphaFoldDB" id="A0A8J9Z0X9"/>
<evidence type="ECO:0000313" key="7">
    <source>
        <dbReference type="EMBL" id="CAH1245160.1"/>
    </source>
</evidence>
<gene>
    <name evidence="7" type="primary">LPA</name>
    <name evidence="7" type="ORF">BLAG_LOCUS7587</name>
</gene>
<organism evidence="7 8">
    <name type="scientific">Branchiostoma lanceolatum</name>
    <name type="common">Common lancelet</name>
    <name type="synonym">Amphioxus lanceolatum</name>
    <dbReference type="NCBI Taxonomy" id="7740"/>
    <lineage>
        <taxon>Eukaryota</taxon>
        <taxon>Metazoa</taxon>
        <taxon>Chordata</taxon>
        <taxon>Cephalochordata</taxon>
        <taxon>Leptocardii</taxon>
        <taxon>Amphioxiformes</taxon>
        <taxon>Branchiostomatidae</taxon>
        <taxon>Branchiostoma</taxon>
    </lineage>
</organism>
<dbReference type="InterPro" id="IPR038178">
    <property type="entry name" value="Kringle_sf"/>
</dbReference>
<dbReference type="Pfam" id="PF00051">
    <property type="entry name" value="Kringle"/>
    <property type="match status" value="1"/>
</dbReference>
<dbReference type="SUPFAM" id="SSF57440">
    <property type="entry name" value="Kringle-like"/>
    <property type="match status" value="1"/>
</dbReference>
<evidence type="ECO:0000256" key="4">
    <source>
        <dbReference type="SAM" id="MobiDB-lite"/>
    </source>
</evidence>
<feature type="disulfide bond" evidence="3">
    <location>
        <begin position="43"/>
        <end position="82"/>
    </location>
</feature>
<feature type="region of interest" description="Disordered" evidence="4">
    <location>
        <begin position="521"/>
        <end position="574"/>
    </location>
</feature>
<accession>A0A8J9Z0X9</accession>
<dbReference type="PANTHER" id="PTHR36695:SF12">
    <property type="entry name" value="AGAP008648-PA"/>
    <property type="match status" value="1"/>
</dbReference>
<evidence type="ECO:0000256" key="2">
    <source>
        <dbReference type="ARBA" id="ARBA00023157"/>
    </source>
</evidence>
<dbReference type="PROSITE" id="PS50070">
    <property type="entry name" value="KRINGLE_2"/>
    <property type="match status" value="1"/>
</dbReference>